<dbReference type="EMBL" id="LCKD01000013">
    <property type="protein sequence ID" value="KKT89812.1"/>
    <property type="molecule type" value="Genomic_DNA"/>
</dbReference>
<dbReference type="PANTHER" id="PTHR30563:SF0">
    <property type="entry name" value="DNA RECOMBINATION PROTEIN RMUC"/>
    <property type="match status" value="1"/>
</dbReference>
<dbReference type="Pfam" id="PF02646">
    <property type="entry name" value="RmuC"/>
    <property type="match status" value="1"/>
</dbReference>
<reference evidence="6 7" key="1">
    <citation type="journal article" date="2015" name="Nature">
        <title>rRNA introns, odd ribosomes, and small enigmatic genomes across a large radiation of phyla.</title>
        <authorList>
            <person name="Brown C.T."/>
            <person name="Hug L.A."/>
            <person name="Thomas B.C."/>
            <person name="Sharon I."/>
            <person name="Castelle C.J."/>
            <person name="Singh A."/>
            <person name="Wilkins M.J."/>
            <person name="Williams K.H."/>
            <person name="Banfield J.F."/>
        </authorList>
    </citation>
    <scope>NUCLEOTIDE SEQUENCE [LARGE SCALE GENOMIC DNA]</scope>
</reference>
<comment type="function">
    <text evidence="1">Involved in DNA recombination.</text>
</comment>
<keyword evidence="5" id="KW-1133">Transmembrane helix</keyword>
<comment type="caution">
    <text evidence="6">The sequence shown here is derived from an EMBL/GenBank/DDBJ whole genome shotgun (WGS) entry which is preliminary data.</text>
</comment>
<keyword evidence="5" id="KW-0812">Transmembrane</keyword>
<protein>
    <recommendedName>
        <fullName evidence="8">RmuC-domain protein</fullName>
    </recommendedName>
</protein>
<evidence type="ECO:0000256" key="3">
    <source>
        <dbReference type="ARBA" id="ARBA00023054"/>
    </source>
</evidence>
<evidence type="ECO:0000313" key="6">
    <source>
        <dbReference type="EMBL" id="KKT89812.1"/>
    </source>
</evidence>
<organism evidence="6 7">
    <name type="scientific">Candidatus Yanofskybacteria bacterium GW2011_GWB1_45_11</name>
    <dbReference type="NCBI Taxonomy" id="1619026"/>
    <lineage>
        <taxon>Bacteria</taxon>
        <taxon>Candidatus Yanofskyibacteriota</taxon>
    </lineage>
</organism>
<accession>A0A0G1N9N9</accession>
<evidence type="ECO:0000256" key="2">
    <source>
        <dbReference type="ARBA" id="ARBA00009840"/>
    </source>
</evidence>
<keyword evidence="3" id="KW-0175">Coiled coil</keyword>
<evidence type="ECO:0000313" key="7">
    <source>
        <dbReference type="Proteomes" id="UP000034368"/>
    </source>
</evidence>
<dbReference type="PANTHER" id="PTHR30563">
    <property type="entry name" value="DNA RECOMBINATION PROTEIN RMUC"/>
    <property type="match status" value="1"/>
</dbReference>
<sequence length="342" mass="39351">MSSQLTILLFSVGAAVIVLLGINLYVLFKPKKQEPDDTYLALHQRLDSFSQLISDQLEKNRQASEKATVTVHQQVQGFTQGMTLLQENMRQMHESVKGVVSFQDIFKSPKLRGIWGEASLESALDEYFPKDRYELQHYFRSGEAVDAILKLPNNLLLPIDSKFNWENFEKMINAENDINREIHRKQFYNDVKKKIDEIASKYILPGEGTIDRALMYVPAETVYYEIINNIKDVDIPKYARSKKVYLVSPNTFALSVSAILHWFRDVQLNKQTQDIMKRLDRILVDSTKLTDEFQKLGRHISNVKSSYDESEKRVALMVDRVRNVIEIGESEDGAAKIEAPTV</sequence>
<dbReference type="AlphaFoldDB" id="A0A0G1N9N9"/>
<comment type="similarity">
    <text evidence="2">Belongs to the RmuC family.</text>
</comment>
<evidence type="ECO:0000256" key="4">
    <source>
        <dbReference type="ARBA" id="ARBA00023172"/>
    </source>
</evidence>
<evidence type="ECO:0008006" key="8">
    <source>
        <dbReference type="Google" id="ProtNLM"/>
    </source>
</evidence>
<gene>
    <name evidence="6" type="ORF">UW90_C0013G0007</name>
</gene>
<dbReference type="GO" id="GO:0006310">
    <property type="term" value="P:DNA recombination"/>
    <property type="evidence" value="ECO:0007669"/>
    <property type="project" value="UniProtKB-KW"/>
</dbReference>
<evidence type="ECO:0000256" key="5">
    <source>
        <dbReference type="SAM" id="Phobius"/>
    </source>
</evidence>
<keyword evidence="4" id="KW-0233">DNA recombination</keyword>
<evidence type="ECO:0000256" key="1">
    <source>
        <dbReference type="ARBA" id="ARBA00003416"/>
    </source>
</evidence>
<dbReference type="InterPro" id="IPR003798">
    <property type="entry name" value="DNA_recombination_RmuC"/>
</dbReference>
<feature type="transmembrane region" description="Helical" evidence="5">
    <location>
        <begin position="6"/>
        <end position="28"/>
    </location>
</feature>
<keyword evidence="5" id="KW-0472">Membrane</keyword>
<dbReference type="Proteomes" id="UP000034368">
    <property type="component" value="Unassembled WGS sequence"/>
</dbReference>
<proteinExistence type="inferred from homology"/>
<name>A0A0G1N9N9_9BACT</name>